<evidence type="ECO:0000256" key="1">
    <source>
        <dbReference type="SAM" id="MobiDB-lite"/>
    </source>
</evidence>
<dbReference type="Proteomes" id="UP000051497">
    <property type="component" value="Unassembled WGS sequence"/>
</dbReference>
<reference evidence="3" key="3">
    <citation type="submission" date="2021-06" db="EMBL/GenBank/DDBJ databases">
        <title>Genomic Description and Analysis of Intracellular Bacteria, Candidatus Berkiella cookevillensis and Candidatus Berkiella aquae.</title>
        <authorList>
            <person name="Kidane D.T."/>
            <person name="Mehari Y.T."/>
            <person name="Rice F.C."/>
            <person name="Arivett B.A."/>
            <person name="Farone A.L."/>
            <person name="Berk S.G."/>
            <person name="Farone M.B."/>
        </authorList>
    </citation>
    <scope>NUCLEOTIDE SEQUENCE</scope>
    <source>
        <strain evidence="3">HT99</strain>
    </source>
</reference>
<comment type="caution">
    <text evidence="2">The sequence shown here is derived from an EMBL/GenBank/DDBJ whole genome shotgun (WGS) entry which is preliminary data.</text>
</comment>
<protein>
    <submittedName>
        <fullName evidence="2">Uncharacterized protein</fullName>
    </submittedName>
</protein>
<evidence type="ECO:0000313" key="4">
    <source>
        <dbReference type="Proteomes" id="UP000051497"/>
    </source>
</evidence>
<gene>
    <name evidence="2" type="ORF">HT99x_00232</name>
    <name evidence="3" type="ORF">HT99x_010920</name>
</gene>
<dbReference type="EMBL" id="LKAJ02000001">
    <property type="protein sequence ID" value="MCS5711944.1"/>
    <property type="molecule type" value="Genomic_DNA"/>
</dbReference>
<feature type="compositionally biased region" description="Basic and acidic residues" evidence="1">
    <location>
        <begin position="1"/>
        <end position="26"/>
    </location>
</feature>
<dbReference type="RefSeq" id="WP_158003337.1">
    <property type="nucleotide sequence ID" value="NZ_LKAJ02000001.1"/>
</dbReference>
<dbReference type="EMBL" id="LKAJ01000001">
    <property type="protein sequence ID" value="KRG22693.1"/>
    <property type="molecule type" value="Genomic_DNA"/>
</dbReference>
<evidence type="ECO:0000313" key="2">
    <source>
        <dbReference type="EMBL" id="KRG22693.1"/>
    </source>
</evidence>
<accession>A0A0Q9YPE7</accession>
<organism evidence="2">
    <name type="scientific">Candidatus Berkiella aquae</name>
    <dbReference type="NCBI Taxonomy" id="295108"/>
    <lineage>
        <taxon>Bacteria</taxon>
        <taxon>Pseudomonadati</taxon>
        <taxon>Pseudomonadota</taxon>
        <taxon>Gammaproteobacteria</taxon>
        <taxon>Candidatus Berkiellales</taxon>
        <taxon>Candidatus Berkiellaceae</taxon>
        <taxon>Candidatus Berkiella</taxon>
    </lineage>
</organism>
<reference evidence="3" key="2">
    <citation type="journal article" date="2016" name="Genome Announc.">
        <title>Draft Genome Sequences of Two Novel Amoeba-Resistant Intranuclear Bacteria, 'Candidatus Berkiella cookevillensis' and 'Candidatus Berkiella aquae'.</title>
        <authorList>
            <person name="Mehari Y.T."/>
            <person name="Arivett B.A."/>
            <person name="Farone A.L."/>
            <person name="Gunderson J.H."/>
            <person name="Farone M.B."/>
        </authorList>
    </citation>
    <scope>NUCLEOTIDE SEQUENCE</scope>
    <source>
        <strain evidence="3">HT99</strain>
    </source>
</reference>
<keyword evidence="4" id="KW-1185">Reference proteome</keyword>
<dbReference type="AlphaFoldDB" id="A0A0Q9YPE7"/>
<sequence length="47" mass="5594">MRRDTDKEKRQRDDKGDPRGTREKRTVRGGTGKELPEKGDNRRIKNR</sequence>
<feature type="compositionally biased region" description="Basic and acidic residues" evidence="1">
    <location>
        <begin position="34"/>
        <end position="47"/>
    </location>
</feature>
<reference evidence="2" key="1">
    <citation type="submission" date="2015-09" db="EMBL/GenBank/DDBJ databases">
        <title>Draft Genome Sequences of Two Novel Amoeba-resistant Intranuclear Bacteria, Candidatus Berkiella cookevillensis and Candidatus Berkiella aquae.</title>
        <authorList>
            <person name="Mehari Y.T."/>
            <person name="Arivett B.A."/>
            <person name="Farone A.L."/>
            <person name="Gunderson J.H."/>
            <person name="Farone M.B."/>
        </authorList>
    </citation>
    <scope>NUCLEOTIDE SEQUENCE [LARGE SCALE GENOMIC DNA]</scope>
    <source>
        <strain evidence="2">HT99</strain>
    </source>
</reference>
<name>A0A0Q9YPE7_9GAMM</name>
<feature type="region of interest" description="Disordered" evidence="1">
    <location>
        <begin position="1"/>
        <end position="47"/>
    </location>
</feature>
<proteinExistence type="predicted"/>
<evidence type="ECO:0000313" key="3">
    <source>
        <dbReference type="EMBL" id="MCS5711944.1"/>
    </source>
</evidence>